<sequence>MMRNRLLILTLVTAFLFLFVLTQSAKRTDAILNTNSNSQWLKTVHATNLHFAISDRKLNEIKIGIIDSGFKTHGPLQNIEFLNSSNYSSAEDHGDVVASIIGTKTAKQNIGMLPDVKIYAYNIPQRNLDSKSLAQAINDMKEHHIDILNISLNTPQANPALKNSLVSAINHGMLIVTSAGNSGTNLPSYPASYDIPGLISVGSVNSELNVTAFSTDNAQVTVFAPGEEVRGYNVNSGEMDTYNGTSVSVPFVSVLAFMIKAKDPSLSPVQIESKILQGADSYLGNWQGEQVRIRLINFQKTLT</sequence>
<organism evidence="7 8">
    <name type="scientific">Alicyclobacillus mengziensis</name>
    <dbReference type="NCBI Taxonomy" id="2931921"/>
    <lineage>
        <taxon>Bacteria</taxon>
        <taxon>Bacillati</taxon>
        <taxon>Bacillota</taxon>
        <taxon>Bacilli</taxon>
        <taxon>Bacillales</taxon>
        <taxon>Alicyclobacillaceae</taxon>
        <taxon>Alicyclobacillus</taxon>
    </lineage>
</organism>
<evidence type="ECO:0000256" key="3">
    <source>
        <dbReference type="ARBA" id="ARBA00022801"/>
    </source>
</evidence>
<dbReference type="GO" id="GO:0004252">
    <property type="term" value="F:serine-type endopeptidase activity"/>
    <property type="evidence" value="ECO:0007669"/>
    <property type="project" value="UniProtKB-UniRule"/>
</dbReference>
<dbReference type="RefSeq" id="WP_206658071.1">
    <property type="nucleotide sequence ID" value="NZ_CP071182.1"/>
</dbReference>
<dbReference type="InterPro" id="IPR050131">
    <property type="entry name" value="Peptidase_S8_subtilisin-like"/>
</dbReference>
<dbReference type="PROSITE" id="PS51892">
    <property type="entry name" value="SUBTILASE"/>
    <property type="match status" value="1"/>
</dbReference>
<name>A0A9X7Z767_9BACL</name>
<comment type="similarity">
    <text evidence="1 5">Belongs to the peptidase S8 family.</text>
</comment>
<dbReference type="Pfam" id="PF00082">
    <property type="entry name" value="Peptidase_S8"/>
    <property type="match status" value="1"/>
</dbReference>
<dbReference type="SUPFAM" id="SSF52743">
    <property type="entry name" value="Subtilisin-like"/>
    <property type="match status" value="1"/>
</dbReference>
<evidence type="ECO:0000259" key="6">
    <source>
        <dbReference type="Pfam" id="PF00082"/>
    </source>
</evidence>
<dbReference type="GO" id="GO:0006508">
    <property type="term" value="P:proteolysis"/>
    <property type="evidence" value="ECO:0007669"/>
    <property type="project" value="UniProtKB-KW"/>
</dbReference>
<feature type="active site" description="Charge relay system" evidence="5">
    <location>
        <position position="246"/>
    </location>
</feature>
<feature type="domain" description="Peptidase S8/S53" evidence="6">
    <location>
        <begin position="60"/>
        <end position="280"/>
    </location>
</feature>
<keyword evidence="8" id="KW-1185">Reference proteome</keyword>
<dbReference type="Proteomes" id="UP000663505">
    <property type="component" value="Chromosome"/>
</dbReference>
<evidence type="ECO:0000256" key="1">
    <source>
        <dbReference type="ARBA" id="ARBA00011073"/>
    </source>
</evidence>
<dbReference type="InterPro" id="IPR036852">
    <property type="entry name" value="Peptidase_S8/S53_dom_sf"/>
</dbReference>
<dbReference type="AlphaFoldDB" id="A0A9X7Z767"/>
<feature type="active site" description="Charge relay system" evidence="5">
    <location>
        <position position="67"/>
    </location>
</feature>
<feature type="active site" description="Charge relay system" evidence="5">
    <location>
        <position position="93"/>
    </location>
</feature>
<proteinExistence type="inferred from homology"/>
<evidence type="ECO:0000313" key="7">
    <source>
        <dbReference type="EMBL" id="QSO48754.1"/>
    </source>
</evidence>
<keyword evidence="4 5" id="KW-0720">Serine protease</keyword>
<evidence type="ECO:0000313" key="8">
    <source>
        <dbReference type="Proteomes" id="UP000663505"/>
    </source>
</evidence>
<dbReference type="InterPro" id="IPR000209">
    <property type="entry name" value="Peptidase_S8/S53_dom"/>
</dbReference>
<dbReference type="EMBL" id="CP071182">
    <property type="protein sequence ID" value="QSO48754.1"/>
    <property type="molecule type" value="Genomic_DNA"/>
</dbReference>
<dbReference type="KEGG" id="afx:JZ786_07280"/>
<gene>
    <name evidence="7" type="ORF">JZ786_07280</name>
</gene>
<dbReference type="PANTHER" id="PTHR43806:SF11">
    <property type="entry name" value="CEREVISIN-RELATED"/>
    <property type="match status" value="1"/>
</dbReference>
<evidence type="ECO:0000256" key="5">
    <source>
        <dbReference type="PROSITE-ProRule" id="PRU01240"/>
    </source>
</evidence>
<accession>A0A9X7Z767</accession>
<dbReference type="PANTHER" id="PTHR43806">
    <property type="entry name" value="PEPTIDASE S8"/>
    <property type="match status" value="1"/>
</dbReference>
<keyword evidence="3 5" id="KW-0378">Hydrolase</keyword>
<evidence type="ECO:0000256" key="2">
    <source>
        <dbReference type="ARBA" id="ARBA00022670"/>
    </source>
</evidence>
<protein>
    <submittedName>
        <fullName evidence="7">S8 family serine peptidase</fullName>
    </submittedName>
</protein>
<reference evidence="7 8" key="1">
    <citation type="submission" date="2021-02" db="EMBL/GenBank/DDBJ databases">
        <title>Alicyclobacillus curvatus sp. nov. and Alicyclobacillus mengziensis sp. nov., two acidophilic bacteria isolated from acid mine drainage.</title>
        <authorList>
            <person name="Huang Y."/>
        </authorList>
    </citation>
    <scope>NUCLEOTIDE SEQUENCE [LARGE SCALE GENOMIC DNA]</scope>
    <source>
        <strain evidence="7 8">S30H14</strain>
    </source>
</reference>
<keyword evidence="2 5" id="KW-0645">Protease</keyword>
<dbReference type="Gene3D" id="3.40.50.200">
    <property type="entry name" value="Peptidase S8/S53 domain"/>
    <property type="match status" value="1"/>
</dbReference>
<evidence type="ECO:0000256" key="4">
    <source>
        <dbReference type="ARBA" id="ARBA00022825"/>
    </source>
</evidence>